<comment type="caution">
    <text evidence="3">The sequence shown here is derived from an EMBL/GenBank/DDBJ whole genome shotgun (WGS) entry which is preliminary data.</text>
</comment>
<dbReference type="Proteomes" id="UP000295083">
    <property type="component" value="Unassembled WGS sequence"/>
</dbReference>
<dbReference type="AlphaFoldDB" id="A0A4R8PZP4"/>
<keyword evidence="2" id="KW-0732">Signal</keyword>
<evidence type="ECO:0000256" key="2">
    <source>
        <dbReference type="SAM" id="SignalP"/>
    </source>
</evidence>
<protein>
    <recommendedName>
        <fullName evidence="5">54S ribosomal protein L36</fullName>
    </recommendedName>
</protein>
<feature type="signal peptide" evidence="2">
    <location>
        <begin position="1"/>
        <end position="17"/>
    </location>
</feature>
<evidence type="ECO:0000313" key="4">
    <source>
        <dbReference type="Proteomes" id="UP000295083"/>
    </source>
</evidence>
<reference evidence="3 4" key="1">
    <citation type="submission" date="2018-11" db="EMBL/GenBank/DDBJ databases">
        <title>Genome sequence and assembly of Colletotrichum spinosum.</title>
        <authorList>
            <person name="Gan P."/>
            <person name="Shirasu K."/>
        </authorList>
    </citation>
    <scope>NUCLEOTIDE SEQUENCE [LARGE SCALE GENOMIC DNA]</scope>
    <source>
        <strain evidence="3 4">CBS 515.97</strain>
    </source>
</reference>
<feature type="region of interest" description="Disordered" evidence="1">
    <location>
        <begin position="86"/>
        <end position="157"/>
    </location>
</feature>
<sequence length="157" mass="17275">MKVFVFFLAALFALVSAKPITMTQSQRIYHDAGCGKLPLNRNATQNKTIALDRDPAVYGNKRRSSSPVKLPVFQAKTRRVAWKHPKELVEVPRGNTTSTTAPGGEASEVHVWYDELPSGDERSKRNTEDAGLDEIANALRKKNKGTEKTAAGTPDQP</sequence>
<evidence type="ECO:0000313" key="3">
    <source>
        <dbReference type="EMBL" id="TDZ28564.1"/>
    </source>
</evidence>
<proteinExistence type="predicted"/>
<dbReference type="EMBL" id="QAPG01000834">
    <property type="protein sequence ID" value="TDZ28564.1"/>
    <property type="molecule type" value="Genomic_DNA"/>
</dbReference>
<feature type="chain" id="PRO_5020237182" description="54S ribosomal protein L36" evidence="2">
    <location>
        <begin position="18"/>
        <end position="157"/>
    </location>
</feature>
<keyword evidence="4" id="KW-1185">Reference proteome</keyword>
<gene>
    <name evidence="3" type="ORF">C8035_v007528</name>
</gene>
<evidence type="ECO:0000256" key="1">
    <source>
        <dbReference type="SAM" id="MobiDB-lite"/>
    </source>
</evidence>
<organism evidence="3 4">
    <name type="scientific">Colletotrichum spinosum</name>
    <dbReference type="NCBI Taxonomy" id="1347390"/>
    <lineage>
        <taxon>Eukaryota</taxon>
        <taxon>Fungi</taxon>
        <taxon>Dikarya</taxon>
        <taxon>Ascomycota</taxon>
        <taxon>Pezizomycotina</taxon>
        <taxon>Sordariomycetes</taxon>
        <taxon>Hypocreomycetidae</taxon>
        <taxon>Glomerellales</taxon>
        <taxon>Glomerellaceae</taxon>
        <taxon>Colletotrichum</taxon>
        <taxon>Colletotrichum orbiculare species complex</taxon>
    </lineage>
</organism>
<feature type="compositionally biased region" description="Basic and acidic residues" evidence="1">
    <location>
        <begin position="107"/>
        <end position="128"/>
    </location>
</feature>
<evidence type="ECO:0008006" key="5">
    <source>
        <dbReference type="Google" id="ProtNLM"/>
    </source>
</evidence>
<name>A0A4R8PZP4_9PEZI</name>
<accession>A0A4R8PZP4</accession>